<organism evidence="3 4">
    <name type="scientific">Clonostachys byssicola</name>
    <dbReference type="NCBI Taxonomy" id="160290"/>
    <lineage>
        <taxon>Eukaryota</taxon>
        <taxon>Fungi</taxon>
        <taxon>Dikarya</taxon>
        <taxon>Ascomycota</taxon>
        <taxon>Pezizomycotina</taxon>
        <taxon>Sordariomycetes</taxon>
        <taxon>Hypocreomycetidae</taxon>
        <taxon>Hypocreales</taxon>
        <taxon>Bionectriaceae</taxon>
        <taxon>Clonostachys</taxon>
    </lineage>
</organism>
<evidence type="ECO:0000313" key="4">
    <source>
        <dbReference type="Proteomes" id="UP000754883"/>
    </source>
</evidence>
<dbReference type="PANTHER" id="PTHR37451">
    <property type="entry name" value="MARVEL DOMAIN"/>
    <property type="match status" value="1"/>
</dbReference>
<dbReference type="EMBL" id="CABFNO020001467">
    <property type="protein sequence ID" value="CAG9989958.1"/>
    <property type="molecule type" value="Genomic_DNA"/>
</dbReference>
<dbReference type="PANTHER" id="PTHR37451:SF4">
    <property type="entry name" value="MARVEL DOMAIN-CONTAINING PROTEIN"/>
    <property type="match status" value="1"/>
</dbReference>
<gene>
    <name evidence="3" type="ORF">CBYS24578_00005604</name>
</gene>
<keyword evidence="2" id="KW-0472">Membrane</keyword>
<accession>A0A9N9Y5N8</accession>
<protein>
    <recommendedName>
        <fullName evidence="5">MARVEL domain-containing protein</fullName>
    </recommendedName>
</protein>
<keyword evidence="2" id="KW-0812">Transmembrane</keyword>
<reference evidence="3 4" key="2">
    <citation type="submission" date="2021-10" db="EMBL/GenBank/DDBJ databases">
        <authorList>
            <person name="Piombo E."/>
        </authorList>
    </citation>
    <scope>NUCLEOTIDE SEQUENCE [LARGE SCALE GENOMIC DNA]</scope>
</reference>
<evidence type="ECO:0000256" key="1">
    <source>
        <dbReference type="SAM" id="MobiDB-lite"/>
    </source>
</evidence>
<feature type="transmembrane region" description="Helical" evidence="2">
    <location>
        <begin position="21"/>
        <end position="43"/>
    </location>
</feature>
<feature type="region of interest" description="Disordered" evidence="1">
    <location>
        <begin position="202"/>
        <end position="231"/>
    </location>
</feature>
<dbReference type="OrthoDB" id="5325022at2759"/>
<feature type="transmembrane region" description="Helical" evidence="2">
    <location>
        <begin position="81"/>
        <end position="110"/>
    </location>
</feature>
<reference evidence="4" key="1">
    <citation type="submission" date="2019-06" db="EMBL/GenBank/DDBJ databases">
        <authorList>
            <person name="Broberg M."/>
        </authorList>
    </citation>
    <scope>NUCLEOTIDE SEQUENCE [LARGE SCALE GENOMIC DNA]</scope>
</reference>
<evidence type="ECO:0008006" key="5">
    <source>
        <dbReference type="Google" id="ProtNLM"/>
    </source>
</evidence>
<comment type="caution">
    <text evidence="3">The sequence shown here is derived from an EMBL/GenBank/DDBJ whole genome shotgun (WGS) entry which is preliminary data.</text>
</comment>
<dbReference type="AlphaFoldDB" id="A0A9N9Y5N8"/>
<proteinExistence type="predicted"/>
<feature type="transmembrane region" description="Helical" evidence="2">
    <location>
        <begin position="116"/>
        <end position="144"/>
    </location>
</feature>
<dbReference type="Proteomes" id="UP000754883">
    <property type="component" value="Unassembled WGS sequence"/>
</dbReference>
<sequence>MTAQTVRLPGREHIPDYPKGYVAVNVIQLIFSIILIGCSGFALAVLPTLAGVFIMISSLVSFAISIWLISARQCAPQAFNYWASIAFDVFLFIFYLIGWALSAIASIFWMGSIYGIVNAVMAVFGAFNWIMFIVALIVDAVVVARHRRAGLRNKPGLPVGAAATTTTVPQTKEEQYQMTPQPYPVQAAPAFQPVDPNAQYYAQQPQQPYPGQPPVQGQVPQYTVPAQQPQY</sequence>
<keyword evidence="4" id="KW-1185">Reference proteome</keyword>
<name>A0A9N9Y5N8_9HYPO</name>
<feature type="transmembrane region" description="Helical" evidence="2">
    <location>
        <begin position="49"/>
        <end position="69"/>
    </location>
</feature>
<keyword evidence="2" id="KW-1133">Transmembrane helix</keyword>
<evidence type="ECO:0000256" key="2">
    <source>
        <dbReference type="SAM" id="Phobius"/>
    </source>
</evidence>
<evidence type="ECO:0000313" key="3">
    <source>
        <dbReference type="EMBL" id="CAG9989958.1"/>
    </source>
</evidence>